<evidence type="ECO:0000313" key="7">
    <source>
        <dbReference type="Proteomes" id="UP000186955"/>
    </source>
</evidence>
<dbReference type="PROSITE" id="PS50895">
    <property type="entry name" value="SURF1"/>
    <property type="match status" value="1"/>
</dbReference>
<protein>
    <recommendedName>
        <fullName evidence="5">SURF1-like protein</fullName>
    </recommendedName>
</protein>
<dbReference type="PANTHER" id="PTHR23427">
    <property type="entry name" value="SURFEIT LOCUS PROTEIN"/>
    <property type="match status" value="1"/>
</dbReference>
<evidence type="ECO:0000256" key="1">
    <source>
        <dbReference type="ARBA" id="ARBA00004370"/>
    </source>
</evidence>
<dbReference type="InterPro" id="IPR045214">
    <property type="entry name" value="Surf1/Surf4"/>
</dbReference>
<evidence type="ECO:0000313" key="6">
    <source>
        <dbReference type="EMBL" id="OKP11496.1"/>
    </source>
</evidence>
<comment type="subcellular location">
    <subcellularLocation>
        <location evidence="1">Membrane</location>
    </subcellularLocation>
    <subcellularLocation>
        <location evidence="5">Mitochondrion inner membrane</location>
        <topology evidence="5">Multi-pass membrane protein</topology>
    </subcellularLocation>
</comment>
<keyword evidence="3 5" id="KW-1133">Transmembrane helix</keyword>
<dbReference type="GO" id="GO:0033617">
    <property type="term" value="P:mitochondrial respiratory chain complex IV assembly"/>
    <property type="evidence" value="ECO:0007669"/>
    <property type="project" value="TreeGrafter"/>
</dbReference>
<dbReference type="GO" id="GO:0005743">
    <property type="term" value="C:mitochondrial inner membrane"/>
    <property type="evidence" value="ECO:0007669"/>
    <property type="project" value="UniProtKB-SubCell"/>
</dbReference>
<keyword evidence="5" id="KW-0999">Mitochondrion inner membrane</keyword>
<dbReference type="AlphaFoldDB" id="A0A1Q5UG99"/>
<feature type="transmembrane region" description="Helical" evidence="5">
    <location>
        <begin position="353"/>
        <end position="372"/>
    </location>
</feature>
<dbReference type="CDD" id="cd06662">
    <property type="entry name" value="SURF1"/>
    <property type="match status" value="1"/>
</dbReference>
<keyword evidence="2 5" id="KW-0812">Transmembrane</keyword>
<dbReference type="PANTHER" id="PTHR23427:SF2">
    <property type="entry name" value="SURFEIT LOCUS PROTEIN 1"/>
    <property type="match status" value="1"/>
</dbReference>
<organism evidence="6 7">
    <name type="scientific">Penicillium subrubescens</name>
    <dbReference type="NCBI Taxonomy" id="1316194"/>
    <lineage>
        <taxon>Eukaryota</taxon>
        <taxon>Fungi</taxon>
        <taxon>Dikarya</taxon>
        <taxon>Ascomycota</taxon>
        <taxon>Pezizomycotina</taxon>
        <taxon>Eurotiomycetes</taxon>
        <taxon>Eurotiomycetidae</taxon>
        <taxon>Eurotiales</taxon>
        <taxon>Aspergillaceae</taxon>
        <taxon>Penicillium</taxon>
    </lineage>
</organism>
<name>A0A1Q5UG99_9EURO</name>
<evidence type="ECO:0000256" key="2">
    <source>
        <dbReference type="ARBA" id="ARBA00022692"/>
    </source>
</evidence>
<dbReference type="Proteomes" id="UP000186955">
    <property type="component" value="Unassembled WGS sequence"/>
</dbReference>
<comment type="caution">
    <text evidence="6">The sequence shown here is derived from an EMBL/GenBank/DDBJ whole genome shotgun (WGS) entry which is preliminary data.</text>
</comment>
<proteinExistence type="inferred from homology"/>
<evidence type="ECO:0000256" key="3">
    <source>
        <dbReference type="ARBA" id="ARBA00022989"/>
    </source>
</evidence>
<keyword evidence="7" id="KW-1185">Reference proteome</keyword>
<accession>A0A1Q5UG99</accession>
<sequence>MYCGDKLGEAGGRDRLRCRAVPNSRPPLTFFSFLDYADSKLHSGYNSGVYHAVIIISPSADCSSSLVPSNPRGAKQRTCMEGGLHLHEMPATAEASILEIAPVDRESVERRSSSKTRTGQPEAWTRLDYSWWVVFECRIEATLTYDLLYTALIPIIAFGLGTWQVQRLDRKTKMIAKFEDRLIRPPLPLPPRIDPDAISEFDYRRVYATGHYRHDKEMLVGPRMNEGEDGFLVVTPLERGDGQSTVLVNRGWISRKLMNQKDRPEGLPQEEITVEGLLREPWKKNMFTPENKPEEGKFYFPDIEQMAELGGSQPVWIEETMVPDLLETYDRIAKGRPLGRAAEVNLRNNHAQYIFTWYGLSLATSIMLWMVVRKKPNDALRRVRQNRNWS</sequence>
<dbReference type="Pfam" id="PF02104">
    <property type="entry name" value="SURF1"/>
    <property type="match status" value="1"/>
</dbReference>
<dbReference type="STRING" id="1316194.A0A1Q5UG99"/>
<keyword evidence="4 5" id="KW-0472">Membrane</keyword>
<dbReference type="InterPro" id="IPR002994">
    <property type="entry name" value="Surf1/Shy1"/>
</dbReference>
<evidence type="ECO:0000256" key="4">
    <source>
        <dbReference type="ARBA" id="ARBA00023136"/>
    </source>
</evidence>
<evidence type="ECO:0000256" key="5">
    <source>
        <dbReference type="RuleBase" id="RU363076"/>
    </source>
</evidence>
<reference evidence="6 7" key="1">
    <citation type="submission" date="2016-10" db="EMBL/GenBank/DDBJ databases">
        <title>Genome sequence of the ascomycete fungus Penicillium subrubescens.</title>
        <authorList>
            <person name="De Vries R.P."/>
            <person name="Peng M."/>
            <person name="Dilokpimol A."/>
            <person name="Hilden K."/>
            <person name="Makela M.R."/>
            <person name="Grigoriev I."/>
            <person name="Riley R."/>
            <person name="Granchi Z."/>
        </authorList>
    </citation>
    <scope>NUCLEOTIDE SEQUENCE [LARGE SCALE GENOMIC DNA]</scope>
    <source>
        <strain evidence="6 7">CBS 132785</strain>
    </source>
</reference>
<comment type="similarity">
    <text evidence="5">Belongs to the SURF1 family.</text>
</comment>
<gene>
    <name evidence="6" type="ORF">PENSUB_2982</name>
</gene>
<comment type="function">
    <text evidence="5">Probably involved in the biogenesis of the COX complex.</text>
</comment>
<keyword evidence="5" id="KW-0496">Mitochondrion</keyword>
<comment type="caution">
    <text evidence="5">Lacks conserved residue(s) required for the propagation of feature annotation.</text>
</comment>
<dbReference type="EMBL" id="MNBE01000277">
    <property type="protein sequence ID" value="OKP11496.1"/>
    <property type="molecule type" value="Genomic_DNA"/>
</dbReference>